<dbReference type="Proteomes" id="UP000038045">
    <property type="component" value="Unplaced"/>
</dbReference>
<feature type="compositionally biased region" description="Basic residues" evidence="1">
    <location>
        <begin position="36"/>
        <end position="51"/>
    </location>
</feature>
<proteinExistence type="predicted"/>
<dbReference type="WBParaSite" id="PTRK_0000276100.1">
    <property type="protein sequence ID" value="PTRK_0000276100.1"/>
    <property type="gene ID" value="PTRK_0000276100"/>
</dbReference>
<feature type="compositionally biased region" description="Basic and acidic residues" evidence="1">
    <location>
        <begin position="52"/>
        <end position="62"/>
    </location>
</feature>
<feature type="chain" id="PRO_5005891350" evidence="2">
    <location>
        <begin position="25"/>
        <end position="164"/>
    </location>
</feature>
<evidence type="ECO:0000313" key="4">
    <source>
        <dbReference type="WBParaSite" id="PTRK_0000276100.1"/>
    </source>
</evidence>
<evidence type="ECO:0000256" key="2">
    <source>
        <dbReference type="SAM" id="SignalP"/>
    </source>
</evidence>
<accession>A0A0N4Z6F4</accession>
<keyword evidence="2" id="KW-0732">Signal</keyword>
<organism evidence="3 4">
    <name type="scientific">Parastrongyloides trichosuri</name>
    <name type="common">Possum-specific nematode worm</name>
    <dbReference type="NCBI Taxonomy" id="131310"/>
    <lineage>
        <taxon>Eukaryota</taxon>
        <taxon>Metazoa</taxon>
        <taxon>Ecdysozoa</taxon>
        <taxon>Nematoda</taxon>
        <taxon>Chromadorea</taxon>
        <taxon>Rhabditida</taxon>
        <taxon>Tylenchina</taxon>
        <taxon>Panagrolaimomorpha</taxon>
        <taxon>Strongyloidoidea</taxon>
        <taxon>Strongyloididae</taxon>
        <taxon>Parastrongyloides</taxon>
    </lineage>
</organism>
<sequence length="164" mass="18272">MFDVLLLCLLNVVIFTSNFINCSSKSPPAAKDNAKKTKSKKSNKNKKNKSVKAKDGQKKEVKAAAPPIGKTSPDGMDKTQPSKVITKDDTLKQVSSLPQDNMKIETHTSNDKKQESEKIEVVKDESKKETSKNEENSKDSEKKDGDKKEEEKNESKKNTSVKKD</sequence>
<feature type="compositionally biased region" description="Basic and acidic residues" evidence="1">
    <location>
        <begin position="102"/>
        <end position="164"/>
    </location>
</feature>
<dbReference type="AlphaFoldDB" id="A0A0N4Z6F4"/>
<evidence type="ECO:0000256" key="1">
    <source>
        <dbReference type="SAM" id="MobiDB-lite"/>
    </source>
</evidence>
<feature type="region of interest" description="Disordered" evidence="1">
    <location>
        <begin position="24"/>
        <end position="164"/>
    </location>
</feature>
<reference evidence="4" key="1">
    <citation type="submission" date="2017-02" db="UniProtKB">
        <authorList>
            <consortium name="WormBaseParasite"/>
        </authorList>
    </citation>
    <scope>IDENTIFICATION</scope>
</reference>
<keyword evidence="3" id="KW-1185">Reference proteome</keyword>
<name>A0A0N4Z6F4_PARTI</name>
<evidence type="ECO:0000313" key="3">
    <source>
        <dbReference type="Proteomes" id="UP000038045"/>
    </source>
</evidence>
<feature type="signal peptide" evidence="2">
    <location>
        <begin position="1"/>
        <end position="24"/>
    </location>
</feature>
<protein>
    <submittedName>
        <fullName evidence="4">Uncharacterized protein</fullName>
    </submittedName>
</protein>